<evidence type="ECO:0000256" key="3">
    <source>
        <dbReference type="SAM" id="Phobius"/>
    </source>
</evidence>
<evidence type="ECO:0000256" key="1">
    <source>
        <dbReference type="ARBA" id="ARBA00012528"/>
    </source>
</evidence>
<dbReference type="RefSeq" id="WP_220379424.1">
    <property type="nucleotide sequence ID" value="NZ_CP080544.1"/>
</dbReference>
<keyword evidence="3" id="KW-0472">Membrane</keyword>
<feature type="transmembrane region" description="Helical" evidence="3">
    <location>
        <begin position="40"/>
        <end position="62"/>
    </location>
</feature>
<sequence length="389" mass="43210">MLQGVFHGMRVELARLLDRAFPPALPDGLQREYYRTNYRFARLPLILLGPFGALATLALLALNDNFRPRMWQVLMHPAVLTAIVFTLVAWGAMIRSRRITNFGRACLAFMLGVYVLLGVICYEYPALTPSVILQMMIWQLTIAPLVVRTGTFVATLTISITAPLVFMTFSGASPATWLSLICYLIPICAVATIVYRACNRLRRETYLSNINMRESAFTDSLTGMLTRRRFMELASRSMRFSEGAKTPVCACFIDLDDFKQINDRYGHAFGDRVLSEAAMCIRAIGGHIREADTTLQARHIISGRVGGEEFALMMFGHSMAEAMEIADEVLARVRRIDVDGVRVSTSIGVACARTDESMRGLLHRADMALLDAKSQGKDRIVASPGGHAD</sequence>
<dbReference type="InterPro" id="IPR043128">
    <property type="entry name" value="Rev_trsase/Diguanyl_cyclase"/>
</dbReference>
<protein>
    <recommendedName>
        <fullName evidence="1">diguanylate cyclase</fullName>
        <ecNumber evidence="1">2.7.7.65</ecNumber>
    </recommendedName>
</protein>
<dbReference type="SMART" id="SM00267">
    <property type="entry name" value="GGDEF"/>
    <property type="match status" value="1"/>
</dbReference>
<feature type="domain" description="GGDEF" evidence="4">
    <location>
        <begin position="246"/>
        <end position="385"/>
    </location>
</feature>
<gene>
    <name evidence="5" type="ORF">H8L67_08610</name>
</gene>
<feature type="transmembrane region" description="Helical" evidence="3">
    <location>
        <begin position="175"/>
        <end position="195"/>
    </location>
</feature>
<keyword evidence="3" id="KW-1133">Transmembrane helix</keyword>
<dbReference type="NCBIfam" id="TIGR00254">
    <property type="entry name" value="GGDEF"/>
    <property type="match status" value="1"/>
</dbReference>
<dbReference type="Gene3D" id="3.30.70.270">
    <property type="match status" value="1"/>
</dbReference>
<evidence type="ECO:0000313" key="6">
    <source>
        <dbReference type="Proteomes" id="UP000824755"/>
    </source>
</evidence>
<dbReference type="PANTHER" id="PTHR45138">
    <property type="entry name" value="REGULATORY COMPONENTS OF SENSORY TRANSDUCTION SYSTEM"/>
    <property type="match status" value="1"/>
</dbReference>
<dbReference type="InterPro" id="IPR050469">
    <property type="entry name" value="Diguanylate_Cyclase"/>
</dbReference>
<feature type="transmembrane region" description="Helical" evidence="3">
    <location>
        <begin position="105"/>
        <end position="125"/>
    </location>
</feature>
<dbReference type="PROSITE" id="PS50887">
    <property type="entry name" value="GGDEF"/>
    <property type="match status" value="1"/>
</dbReference>
<dbReference type="EMBL" id="CP080544">
    <property type="protein sequence ID" value="QYR52639.1"/>
    <property type="molecule type" value="Genomic_DNA"/>
</dbReference>
<keyword evidence="5" id="KW-0808">Transferase</keyword>
<feature type="transmembrane region" description="Helical" evidence="3">
    <location>
        <begin position="74"/>
        <end position="93"/>
    </location>
</feature>
<dbReference type="InterPro" id="IPR029787">
    <property type="entry name" value="Nucleotide_cyclase"/>
</dbReference>
<reference evidence="5 6" key="1">
    <citation type="submission" date="2021-08" db="EMBL/GenBank/DDBJ databases">
        <title>Lysobacter sp. strain CJ11 Genome sequencing and assembly.</title>
        <authorList>
            <person name="Kim I."/>
        </authorList>
    </citation>
    <scope>NUCLEOTIDE SEQUENCE [LARGE SCALE GENOMIC DNA]</scope>
    <source>
        <strain evidence="5 6">CJ11</strain>
    </source>
</reference>
<dbReference type="PANTHER" id="PTHR45138:SF9">
    <property type="entry name" value="DIGUANYLATE CYCLASE DGCM-RELATED"/>
    <property type="match status" value="1"/>
</dbReference>
<organism evidence="5 6">
    <name type="scientific">Lysobacter soyae</name>
    <dbReference type="NCBI Taxonomy" id="2764185"/>
    <lineage>
        <taxon>Bacteria</taxon>
        <taxon>Pseudomonadati</taxon>
        <taxon>Pseudomonadota</taxon>
        <taxon>Gammaproteobacteria</taxon>
        <taxon>Lysobacterales</taxon>
        <taxon>Lysobacteraceae</taxon>
        <taxon>Lysobacter</taxon>
    </lineage>
</organism>
<proteinExistence type="predicted"/>
<dbReference type="CDD" id="cd01949">
    <property type="entry name" value="GGDEF"/>
    <property type="match status" value="1"/>
</dbReference>
<evidence type="ECO:0000259" key="4">
    <source>
        <dbReference type="PROSITE" id="PS50887"/>
    </source>
</evidence>
<accession>A0ABX8WPL6</accession>
<keyword evidence="5" id="KW-0548">Nucleotidyltransferase</keyword>
<evidence type="ECO:0000256" key="2">
    <source>
        <dbReference type="ARBA" id="ARBA00034247"/>
    </source>
</evidence>
<dbReference type="GO" id="GO:0052621">
    <property type="term" value="F:diguanylate cyclase activity"/>
    <property type="evidence" value="ECO:0007669"/>
    <property type="project" value="UniProtKB-EC"/>
</dbReference>
<name>A0ABX8WPL6_9GAMM</name>
<dbReference type="SUPFAM" id="SSF55073">
    <property type="entry name" value="Nucleotide cyclase"/>
    <property type="match status" value="1"/>
</dbReference>
<keyword evidence="3" id="KW-0812">Transmembrane</keyword>
<dbReference type="Proteomes" id="UP000824755">
    <property type="component" value="Chromosome"/>
</dbReference>
<dbReference type="InterPro" id="IPR000160">
    <property type="entry name" value="GGDEF_dom"/>
</dbReference>
<evidence type="ECO:0000313" key="5">
    <source>
        <dbReference type="EMBL" id="QYR52639.1"/>
    </source>
</evidence>
<comment type="catalytic activity">
    <reaction evidence="2">
        <text>2 GTP = 3',3'-c-di-GMP + 2 diphosphate</text>
        <dbReference type="Rhea" id="RHEA:24898"/>
        <dbReference type="ChEBI" id="CHEBI:33019"/>
        <dbReference type="ChEBI" id="CHEBI:37565"/>
        <dbReference type="ChEBI" id="CHEBI:58805"/>
        <dbReference type="EC" id="2.7.7.65"/>
    </reaction>
</comment>
<keyword evidence="6" id="KW-1185">Reference proteome</keyword>
<dbReference type="Pfam" id="PF00990">
    <property type="entry name" value="GGDEF"/>
    <property type="match status" value="1"/>
</dbReference>
<feature type="transmembrane region" description="Helical" evidence="3">
    <location>
        <begin position="152"/>
        <end position="169"/>
    </location>
</feature>
<dbReference type="EC" id="2.7.7.65" evidence="1"/>